<protein>
    <submittedName>
        <fullName evidence="2">Uncharacterized protein</fullName>
    </submittedName>
</protein>
<feature type="transmembrane region" description="Helical" evidence="1">
    <location>
        <begin position="104"/>
        <end position="123"/>
    </location>
</feature>
<dbReference type="Proteomes" id="UP000507140">
    <property type="component" value="Unassembled WGS sequence"/>
</dbReference>
<evidence type="ECO:0000313" key="2">
    <source>
        <dbReference type="EMBL" id="CAB3835937.1"/>
    </source>
</evidence>
<dbReference type="EMBL" id="CADIKR010000001">
    <property type="protein sequence ID" value="CAB3835937.1"/>
    <property type="molecule type" value="Genomic_DNA"/>
</dbReference>
<gene>
    <name evidence="2" type="ORF">LMG3415_01175</name>
</gene>
<proteinExistence type="predicted"/>
<reference evidence="2 3" key="1">
    <citation type="submission" date="2020-04" db="EMBL/GenBank/DDBJ databases">
        <authorList>
            <person name="De Canck E."/>
        </authorList>
    </citation>
    <scope>NUCLEOTIDE SEQUENCE [LARGE SCALE GENOMIC DNA]</scope>
    <source>
        <strain evidence="2 3">LMG 3415</strain>
    </source>
</reference>
<sequence length="325" mass="36210">MPHPKPLLTFQQMLANLKARPDWQALPDIRIAMWPQQVSFCDDISDERFFNEQYIESRLFAGKAAFVLYLLCGATLASLVCFAYDAWLSHSAGSTLYSFLSKSWILLTFAAFTGVLAIALLKLEPICVRFNRQAQVVHIYKGRKSAATVAWRDVHPFTEFSPSADGKFAINLVFQTGPTALTMASGAFDIGDESALVDNLTRLEFLRRYMAEGLCAIQPDPARTSYRPSGFSKAVTFKEDGLLTYLFAILLVKPAYYLAGGPLTDRHLVRRTANVEWPEEVERLCSPGADVTGYDATPVQASRDVFHRFNGRGFDLVNLQGEVIG</sequence>
<keyword evidence="1" id="KW-1133">Transmembrane helix</keyword>
<name>A0ABM8L9F2_9BURK</name>
<keyword evidence="1" id="KW-0472">Membrane</keyword>
<comment type="caution">
    <text evidence="2">The sequence shown here is derived from an EMBL/GenBank/DDBJ whole genome shotgun (WGS) entry which is preliminary data.</text>
</comment>
<accession>A0ABM8L9F2</accession>
<feature type="transmembrane region" description="Helical" evidence="1">
    <location>
        <begin position="66"/>
        <end position="84"/>
    </location>
</feature>
<evidence type="ECO:0000256" key="1">
    <source>
        <dbReference type="SAM" id="Phobius"/>
    </source>
</evidence>
<evidence type="ECO:0000313" key="3">
    <source>
        <dbReference type="Proteomes" id="UP000507140"/>
    </source>
</evidence>
<keyword evidence="3" id="KW-1185">Reference proteome</keyword>
<keyword evidence="1" id="KW-0812">Transmembrane</keyword>
<organism evidence="2 3">
    <name type="scientific">Achromobacter mucicolens</name>
    <dbReference type="NCBI Taxonomy" id="1389922"/>
    <lineage>
        <taxon>Bacteria</taxon>
        <taxon>Pseudomonadati</taxon>
        <taxon>Pseudomonadota</taxon>
        <taxon>Betaproteobacteria</taxon>
        <taxon>Burkholderiales</taxon>
        <taxon>Alcaligenaceae</taxon>
        <taxon>Achromobacter</taxon>
    </lineage>
</organism>